<feature type="transmembrane region" description="Helical" evidence="1">
    <location>
        <begin position="472"/>
        <end position="497"/>
    </location>
</feature>
<feature type="transmembrane region" description="Helical" evidence="1">
    <location>
        <begin position="348"/>
        <end position="367"/>
    </location>
</feature>
<feature type="transmembrane region" description="Helical" evidence="1">
    <location>
        <begin position="374"/>
        <end position="393"/>
    </location>
</feature>
<keyword evidence="3" id="KW-1185">Reference proteome</keyword>
<name>A0A164TU69_9AGAM</name>
<accession>A0A164TU69</accession>
<sequence length="636" mass="71125">MSPRDQLRRLAFMRIKDMPSGLIAAIWGVFVWSKPSTFGTPTNCNDKIVVAFLWWKASATGVGRALCLTVSVIQTLIYTVGIYRCIRFYIWDAFADDSETNLPEHWVKPFLRQGFMGGWWDRFWLAAPFGILIAVTELTIKDNRSLIIDQSAENTWTLGQIFPLVMVGVPLIQLLRALFEWASIAEIACMIRFTYNGFRSRNPYQRQSTGTHRGWSAAGLAAYPCTRVDAEACWSRVARQNSASVNYLVAGYRDLVLGVLDIFTYTCIGLCISPMPWCHPPTSASWSLPIDLIHAGLLDLEWNASGSDPSQSIPDNTDLTGIGIRVSFYIQVLMAHFIAYLPDSETDASYWTMTTTAVALFISGLVLNSAQNLSLFHGILISFLLSLHAGAAFNSITSASFHHKPQDEPSELAHQHFLARFKEIPSAALATAFGFVIWRNPASFGAPSECNDEIVIALLWWKVSALSVGRGIGLAVAALQASILLWTLITFAAYLFWYDGENAKESSVLSYLLFPGPYKRKSFYFIPFSMFGMAVVLVVLIIVIELTIKANASLIIDQSADRTWTLGQIFPVIMLAVPTLDLIRWLFGRFKEPTEAEGMIAEVMGLANELRNNLRHNPEARRSMRRAARYARNYMP</sequence>
<dbReference type="EMBL" id="KV419409">
    <property type="protein sequence ID" value="KZS92644.1"/>
    <property type="molecule type" value="Genomic_DNA"/>
</dbReference>
<reference evidence="2 3" key="1">
    <citation type="journal article" date="2016" name="Mol. Biol. Evol.">
        <title>Comparative Genomics of Early-Diverging Mushroom-Forming Fungi Provides Insights into the Origins of Lignocellulose Decay Capabilities.</title>
        <authorList>
            <person name="Nagy L.G."/>
            <person name="Riley R."/>
            <person name="Tritt A."/>
            <person name="Adam C."/>
            <person name="Daum C."/>
            <person name="Floudas D."/>
            <person name="Sun H."/>
            <person name="Yadav J.S."/>
            <person name="Pangilinan J."/>
            <person name="Larsson K.H."/>
            <person name="Matsuura K."/>
            <person name="Barry K."/>
            <person name="Labutti K."/>
            <person name="Kuo R."/>
            <person name="Ohm R.A."/>
            <person name="Bhattacharya S.S."/>
            <person name="Shirouzu T."/>
            <person name="Yoshinaga Y."/>
            <person name="Martin F.M."/>
            <person name="Grigoriev I.V."/>
            <person name="Hibbett D.S."/>
        </authorList>
    </citation>
    <scope>NUCLEOTIDE SEQUENCE [LARGE SCALE GENOMIC DNA]</scope>
    <source>
        <strain evidence="2 3">HHB9708</strain>
    </source>
</reference>
<organism evidence="2 3">
    <name type="scientific">Sistotremastrum niveocremeum HHB9708</name>
    <dbReference type="NCBI Taxonomy" id="1314777"/>
    <lineage>
        <taxon>Eukaryota</taxon>
        <taxon>Fungi</taxon>
        <taxon>Dikarya</taxon>
        <taxon>Basidiomycota</taxon>
        <taxon>Agaricomycotina</taxon>
        <taxon>Agaricomycetes</taxon>
        <taxon>Sistotremastrales</taxon>
        <taxon>Sistotremastraceae</taxon>
        <taxon>Sertulicium</taxon>
        <taxon>Sertulicium niveocremeum</taxon>
    </lineage>
</organism>
<feature type="transmembrane region" description="Helical" evidence="1">
    <location>
        <begin position="564"/>
        <end position="583"/>
    </location>
</feature>
<keyword evidence="1" id="KW-0472">Membrane</keyword>
<gene>
    <name evidence="2" type="ORF">SISNIDRAFT_466543</name>
</gene>
<feature type="transmembrane region" description="Helical" evidence="1">
    <location>
        <begin position="63"/>
        <end position="83"/>
    </location>
</feature>
<dbReference type="OrthoDB" id="3351993at2759"/>
<evidence type="ECO:0000313" key="2">
    <source>
        <dbReference type="EMBL" id="KZS92644.1"/>
    </source>
</evidence>
<proteinExistence type="predicted"/>
<keyword evidence="1" id="KW-0812">Transmembrane</keyword>
<evidence type="ECO:0000313" key="3">
    <source>
        <dbReference type="Proteomes" id="UP000076722"/>
    </source>
</evidence>
<keyword evidence="1" id="KW-1133">Transmembrane helix</keyword>
<feature type="transmembrane region" description="Helical" evidence="1">
    <location>
        <begin position="523"/>
        <end position="544"/>
    </location>
</feature>
<dbReference type="AlphaFoldDB" id="A0A164TU69"/>
<dbReference type="Proteomes" id="UP000076722">
    <property type="component" value="Unassembled WGS sequence"/>
</dbReference>
<evidence type="ECO:0000256" key="1">
    <source>
        <dbReference type="SAM" id="Phobius"/>
    </source>
</evidence>
<protein>
    <submittedName>
        <fullName evidence="2">Uncharacterized protein</fullName>
    </submittedName>
</protein>